<dbReference type="AlphaFoldDB" id="A0A4Y2SHV6"/>
<evidence type="ECO:0000313" key="1">
    <source>
        <dbReference type="EMBL" id="GBN86839.1"/>
    </source>
</evidence>
<organism evidence="1 2">
    <name type="scientific">Araneus ventricosus</name>
    <name type="common">Orbweaver spider</name>
    <name type="synonym">Epeira ventricosa</name>
    <dbReference type="NCBI Taxonomy" id="182803"/>
    <lineage>
        <taxon>Eukaryota</taxon>
        <taxon>Metazoa</taxon>
        <taxon>Ecdysozoa</taxon>
        <taxon>Arthropoda</taxon>
        <taxon>Chelicerata</taxon>
        <taxon>Arachnida</taxon>
        <taxon>Araneae</taxon>
        <taxon>Araneomorphae</taxon>
        <taxon>Entelegynae</taxon>
        <taxon>Araneoidea</taxon>
        <taxon>Araneidae</taxon>
        <taxon>Araneus</taxon>
    </lineage>
</organism>
<accession>A0A4Y2SHV6</accession>
<dbReference type="EMBL" id="BGPR01021487">
    <property type="protein sequence ID" value="GBN86839.1"/>
    <property type="molecule type" value="Genomic_DNA"/>
</dbReference>
<comment type="caution">
    <text evidence="1">The sequence shown here is derived from an EMBL/GenBank/DDBJ whole genome shotgun (WGS) entry which is preliminary data.</text>
</comment>
<dbReference type="OrthoDB" id="10072079at2759"/>
<name>A0A4Y2SHV6_ARAVE</name>
<sequence length="165" mass="19208">MSCLSSYDCASHNSPQLILIHCTCVNSVVNGEIKVPRTCGKETTRENVPSSNAEEYFKRVIVISIVDYFISELELKFNPGFYRILPMEGLIPSKNAIHNDNDIHAALKYNRLFKSSEFQSKSDFKVWRAKWESVVRLVYFVRKRRGDWPRLIDTDNLVKRTKLFE</sequence>
<reference evidence="1 2" key="1">
    <citation type="journal article" date="2019" name="Sci. Rep.">
        <title>Orb-weaving spider Araneus ventricosus genome elucidates the spidroin gene catalogue.</title>
        <authorList>
            <person name="Kono N."/>
            <person name="Nakamura H."/>
            <person name="Ohtoshi R."/>
            <person name="Moran D.A.P."/>
            <person name="Shinohara A."/>
            <person name="Yoshida Y."/>
            <person name="Fujiwara M."/>
            <person name="Mori M."/>
            <person name="Tomita M."/>
            <person name="Arakawa K."/>
        </authorList>
    </citation>
    <scope>NUCLEOTIDE SEQUENCE [LARGE SCALE GENOMIC DNA]</scope>
</reference>
<protein>
    <submittedName>
        <fullName evidence="1">Uncharacterized protein</fullName>
    </submittedName>
</protein>
<evidence type="ECO:0000313" key="2">
    <source>
        <dbReference type="Proteomes" id="UP000499080"/>
    </source>
</evidence>
<dbReference type="Proteomes" id="UP000499080">
    <property type="component" value="Unassembled WGS sequence"/>
</dbReference>
<gene>
    <name evidence="1" type="ORF">AVEN_18047_1</name>
</gene>
<keyword evidence="2" id="KW-1185">Reference proteome</keyword>
<proteinExistence type="predicted"/>